<gene>
    <name evidence="2" type="ORF">GWI33_008086</name>
</gene>
<comment type="caution">
    <text evidence="2">The sequence shown here is derived from an EMBL/GenBank/DDBJ whole genome shotgun (WGS) entry which is preliminary data.</text>
</comment>
<dbReference type="EMBL" id="JAACXV010000391">
    <property type="protein sequence ID" value="KAF7278709.1"/>
    <property type="molecule type" value="Genomic_DNA"/>
</dbReference>
<protein>
    <submittedName>
        <fullName evidence="2">Uncharacterized protein</fullName>
    </submittedName>
</protein>
<feature type="chain" id="PRO_5032702366" evidence="1">
    <location>
        <begin position="23"/>
        <end position="142"/>
    </location>
</feature>
<evidence type="ECO:0000313" key="2">
    <source>
        <dbReference type="EMBL" id="KAF7278709.1"/>
    </source>
</evidence>
<sequence length="142" mass="16368">MCKYFIIYVVFLQITDVRYVFAEERSRTPKLTSDFVDTSKDVNTKHNNPKGYFANLILDKLSHNAFLKPIQDKLEHVSSILATDVQPSNAYGDFQKFDPQNIIDKIHQKSSQLLTGAKASIDGLRPNTNYDYPFAYRRSLDK</sequence>
<feature type="signal peptide" evidence="1">
    <location>
        <begin position="1"/>
        <end position="22"/>
    </location>
</feature>
<dbReference type="Proteomes" id="UP000625711">
    <property type="component" value="Unassembled WGS sequence"/>
</dbReference>
<dbReference type="OrthoDB" id="6701896at2759"/>
<evidence type="ECO:0000256" key="1">
    <source>
        <dbReference type="SAM" id="SignalP"/>
    </source>
</evidence>
<name>A0A834IDF2_RHYFE</name>
<dbReference type="AlphaFoldDB" id="A0A834IDF2"/>
<organism evidence="2 3">
    <name type="scientific">Rhynchophorus ferrugineus</name>
    <name type="common">Red palm weevil</name>
    <name type="synonym">Curculio ferrugineus</name>
    <dbReference type="NCBI Taxonomy" id="354439"/>
    <lineage>
        <taxon>Eukaryota</taxon>
        <taxon>Metazoa</taxon>
        <taxon>Ecdysozoa</taxon>
        <taxon>Arthropoda</taxon>
        <taxon>Hexapoda</taxon>
        <taxon>Insecta</taxon>
        <taxon>Pterygota</taxon>
        <taxon>Neoptera</taxon>
        <taxon>Endopterygota</taxon>
        <taxon>Coleoptera</taxon>
        <taxon>Polyphaga</taxon>
        <taxon>Cucujiformia</taxon>
        <taxon>Curculionidae</taxon>
        <taxon>Dryophthorinae</taxon>
        <taxon>Rhynchophorus</taxon>
    </lineage>
</organism>
<evidence type="ECO:0000313" key="3">
    <source>
        <dbReference type="Proteomes" id="UP000625711"/>
    </source>
</evidence>
<keyword evidence="1" id="KW-0732">Signal</keyword>
<keyword evidence="3" id="KW-1185">Reference proteome</keyword>
<proteinExistence type="predicted"/>
<accession>A0A834IDF2</accession>
<reference evidence="2" key="1">
    <citation type="submission" date="2020-08" db="EMBL/GenBank/DDBJ databases">
        <title>Genome sequencing and assembly of the red palm weevil Rhynchophorus ferrugineus.</title>
        <authorList>
            <person name="Dias G.B."/>
            <person name="Bergman C.M."/>
            <person name="Manee M."/>
        </authorList>
    </citation>
    <scope>NUCLEOTIDE SEQUENCE</scope>
    <source>
        <strain evidence="2">AA-2017</strain>
        <tissue evidence="2">Whole larva</tissue>
    </source>
</reference>